<dbReference type="PANTHER" id="PTHR24279">
    <property type="entry name" value="CYTOCHROME P450"/>
    <property type="match status" value="1"/>
</dbReference>
<evidence type="ECO:0000256" key="9">
    <source>
        <dbReference type="RuleBase" id="RU000461"/>
    </source>
</evidence>
<reference evidence="10" key="1">
    <citation type="submission" date="2020-10" db="EMBL/GenBank/DDBJ databases">
        <authorList>
            <person name="Kikuchi T."/>
        </authorList>
    </citation>
    <scope>NUCLEOTIDE SEQUENCE</scope>
    <source>
        <strain evidence="10">NKZ352</strain>
    </source>
</reference>
<evidence type="ECO:0000256" key="4">
    <source>
        <dbReference type="ARBA" id="ARBA00022723"/>
    </source>
</evidence>
<accession>A0A8S1HSE2</accession>
<comment type="cofactor">
    <cofactor evidence="1 8">
        <name>heme</name>
        <dbReference type="ChEBI" id="CHEBI:30413"/>
    </cofactor>
</comment>
<dbReference type="EMBL" id="CAJGYM010000104">
    <property type="protein sequence ID" value="CAD6197783.1"/>
    <property type="molecule type" value="Genomic_DNA"/>
</dbReference>
<dbReference type="GO" id="GO:0005506">
    <property type="term" value="F:iron ion binding"/>
    <property type="evidence" value="ECO:0007669"/>
    <property type="project" value="InterPro"/>
</dbReference>
<dbReference type="Proteomes" id="UP000835052">
    <property type="component" value="Unassembled WGS sequence"/>
</dbReference>
<evidence type="ECO:0000256" key="6">
    <source>
        <dbReference type="ARBA" id="ARBA00023004"/>
    </source>
</evidence>
<dbReference type="InterPro" id="IPR001128">
    <property type="entry name" value="Cyt_P450"/>
</dbReference>
<keyword evidence="6 8" id="KW-0408">Iron</keyword>
<dbReference type="SUPFAM" id="SSF48264">
    <property type="entry name" value="Cytochrome P450"/>
    <property type="match status" value="1"/>
</dbReference>
<evidence type="ECO:0000256" key="2">
    <source>
        <dbReference type="ARBA" id="ARBA00010617"/>
    </source>
</evidence>
<protein>
    <submittedName>
        <fullName evidence="10">Uncharacterized protein</fullName>
    </submittedName>
</protein>
<dbReference type="GO" id="GO:0020037">
    <property type="term" value="F:heme binding"/>
    <property type="evidence" value="ECO:0007669"/>
    <property type="project" value="InterPro"/>
</dbReference>
<dbReference type="CDD" id="cd11054">
    <property type="entry name" value="CYP24A1-like"/>
    <property type="match status" value="1"/>
</dbReference>
<dbReference type="PROSITE" id="PS00086">
    <property type="entry name" value="CYTOCHROME_P450"/>
    <property type="match status" value="1"/>
</dbReference>
<comment type="caution">
    <text evidence="10">The sequence shown here is derived from an EMBL/GenBank/DDBJ whole genome shotgun (WGS) entry which is preliminary data.</text>
</comment>
<evidence type="ECO:0000256" key="8">
    <source>
        <dbReference type="PIRSR" id="PIRSR602401-1"/>
    </source>
</evidence>
<dbReference type="AlphaFoldDB" id="A0A8S1HSE2"/>
<organism evidence="10 11">
    <name type="scientific">Caenorhabditis auriculariae</name>
    <dbReference type="NCBI Taxonomy" id="2777116"/>
    <lineage>
        <taxon>Eukaryota</taxon>
        <taxon>Metazoa</taxon>
        <taxon>Ecdysozoa</taxon>
        <taxon>Nematoda</taxon>
        <taxon>Chromadorea</taxon>
        <taxon>Rhabditida</taxon>
        <taxon>Rhabditina</taxon>
        <taxon>Rhabditomorpha</taxon>
        <taxon>Rhabditoidea</taxon>
        <taxon>Rhabditidae</taxon>
        <taxon>Peloderinae</taxon>
        <taxon>Caenorhabditis</taxon>
    </lineage>
</organism>
<sequence>MESAGMIVFEKRLGAMSDNVEWADRLIEINRKIFQLTAKMKFGLPLFRFMPTPTWKQIVELEDLFYTEANKLMDEAIEKLSSKRDESEMLFASYLINRPELDKKDVKVILLSLFSDGLSTTAPMLVYNLFNIAKHEDIQERLRAEINSVVKPWEEITPAILQKLPFLRACIKETFRLFPLTTEISRIPQRDLIIRNFKIPAGTPIDINTSILLRSPEMFNDPLKFKPTRWLRESGKHDQAHPFALLPFGFGPRMCAGRRFAEQDLQVALARIVSVFVLEHRHSAIKQIYETLMMPQGNCHFKLTPVDTFF</sequence>
<feature type="binding site" description="axial binding residue" evidence="8">
    <location>
        <position position="255"/>
    </location>
    <ligand>
        <name>heme</name>
        <dbReference type="ChEBI" id="CHEBI:30413"/>
    </ligand>
    <ligandPart>
        <name>Fe</name>
        <dbReference type="ChEBI" id="CHEBI:18248"/>
    </ligandPart>
</feature>
<evidence type="ECO:0000256" key="1">
    <source>
        <dbReference type="ARBA" id="ARBA00001971"/>
    </source>
</evidence>
<evidence type="ECO:0000313" key="10">
    <source>
        <dbReference type="EMBL" id="CAD6197783.1"/>
    </source>
</evidence>
<dbReference type="Gene3D" id="1.10.630.10">
    <property type="entry name" value="Cytochrome P450"/>
    <property type="match status" value="1"/>
</dbReference>
<dbReference type="PANTHER" id="PTHR24279:SF120">
    <property type="entry name" value="CYTOCHROME P450"/>
    <property type="match status" value="1"/>
</dbReference>
<dbReference type="InterPro" id="IPR036396">
    <property type="entry name" value="Cyt_P450_sf"/>
</dbReference>
<comment type="similarity">
    <text evidence="2 9">Belongs to the cytochrome P450 family.</text>
</comment>
<gene>
    <name evidence="10" type="ORF">CAUJ_LOCUS13691</name>
</gene>
<keyword evidence="4 8" id="KW-0479">Metal-binding</keyword>
<dbReference type="InterPro" id="IPR017972">
    <property type="entry name" value="Cyt_P450_CS"/>
</dbReference>
<evidence type="ECO:0000256" key="5">
    <source>
        <dbReference type="ARBA" id="ARBA00023002"/>
    </source>
</evidence>
<dbReference type="InterPro" id="IPR050479">
    <property type="entry name" value="CYP11_CYP27_families"/>
</dbReference>
<keyword evidence="7 9" id="KW-0503">Monooxygenase</keyword>
<dbReference type="PRINTS" id="PR00463">
    <property type="entry name" value="EP450I"/>
</dbReference>
<dbReference type="InterPro" id="IPR002401">
    <property type="entry name" value="Cyt_P450_E_grp-I"/>
</dbReference>
<dbReference type="GO" id="GO:0016705">
    <property type="term" value="F:oxidoreductase activity, acting on paired donors, with incorporation or reduction of molecular oxygen"/>
    <property type="evidence" value="ECO:0007669"/>
    <property type="project" value="InterPro"/>
</dbReference>
<keyword evidence="11" id="KW-1185">Reference proteome</keyword>
<keyword evidence="3 8" id="KW-0349">Heme</keyword>
<evidence type="ECO:0000256" key="7">
    <source>
        <dbReference type="ARBA" id="ARBA00023033"/>
    </source>
</evidence>
<proteinExistence type="inferred from homology"/>
<dbReference type="PRINTS" id="PR00385">
    <property type="entry name" value="P450"/>
</dbReference>
<name>A0A8S1HSE2_9PELO</name>
<dbReference type="OrthoDB" id="3945418at2759"/>
<evidence type="ECO:0000256" key="3">
    <source>
        <dbReference type="ARBA" id="ARBA00022617"/>
    </source>
</evidence>
<dbReference type="GO" id="GO:0004497">
    <property type="term" value="F:monooxygenase activity"/>
    <property type="evidence" value="ECO:0007669"/>
    <property type="project" value="UniProtKB-KW"/>
</dbReference>
<evidence type="ECO:0000313" key="11">
    <source>
        <dbReference type="Proteomes" id="UP000835052"/>
    </source>
</evidence>
<dbReference type="Pfam" id="PF00067">
    <property type="entry name" value="p450"/>
    <property type="match status" value="1"/>
</dbReference>
<keyword evidence="5 9" id="KW-0560">Oxidoreductase</keyword>